<dbReference type="PANTHER" id="PTHR38167">
    <property type="entry name" value="C2H2-TYPE DOMAIN-CONTAINING PROTEIN"/>
    <property type="match status" value="1"/>
</dbReference>
<proteinExistence type="predicted"/>
<reference evidence="2" key="1">
    <citation type="submission" date="2022-06" db="EMBL/GenBank/DDBJ databases">
        <title>Complete genome sequences of two strains of the flax pathogen Septoria linicola.</title>
        <authorList>
            <person name="Lapalu N."/>
            <person name="Simon A."/>
            <person name="Demenou B."/>
            <person name="Paumier D."/>
            <person name="Guillot M.-P."/>
            <person name="Gout L."/>
            <person name="Valade R."/>
        </authorList>
    </citation>
    <scope>NUCLEOTIDE SEQUENCE</scope>
    <source>
        <strain evidence="2">SE15195</strain>
    </source>
</reference>
<protein>
    <submittedName>
        <fullName evidence="2">Uncharacterized protein</fullName>
    </submittedName>
</protein>
<name>A0A9Q9ENL7_9PEZI</name>
<feature type="region of interest" description="Disordered" evidence="1">
    <location>
        <begin position="1"/>
        <end position="34"/>
    </location>
</feature>
<dbReference type="Proteomes" id="UP001056384">
    <property type="component" value="Chromosome 10"/>
</dbReference>
<gene>
    <name evidence="2" type="ORF">Slin15195_G112500</name>
</gene>
<dbReference type="PANTHER" id="PTHR38167:SF1">
    <property type="entry name" value="C2H2-TYPE DOMAIN-CONTAINING PROTEIN"/>
    <property type="match status" value="1"/>
</dbReference>
<accession>A0A9Q9ENL7</accession>
<sequence length="424" mass="47641">MSSSDYDSDGSPDHLEPEEHQSIRKAVSPPPRPADLQMAIMEAPESQVCLVLVELCVAVSKAAEFADMRLRKPTPGHKVGGKRKSYDRCGNCGEYYTITDNAVGDCLYHEGEREFDYESETWHEHDWRGGGRPHEDFSDDEDYAGGFRWTCCKMQGDAAGCVISRHVRHEDPVLKRARVAVEAEDAAPAKDRARPAEKRPSLSGVCYFLDVLPEELRVQVYEYVLIGENGNYKYPGAPKATGAPGSPERILIDRFHFRQLGLLATCKEIRAVASPIYYDKNKFFIDCRGMNPTAAITFSQHVLRGSNKPYEIDIMLELGVAKADEGTERWFKAHYDGKVICRPTAGANKTYLNLKDFGTDSCAFIGCMFDNIDTLKEAGVAWEVIEKTLEDTLWGSRWLASWSEWRTTHLKAPVSLAQPNSRRN</sequence>
<evidence type="ECO:0000313" key="3">
    <source>
        <dbReference type="Proteomes" id="UP001056384"/>
    </source>
</evidence>
<feature type="compositionally biased region" description="Basic and acidic residues" evidence="1">
    <location>
        <begin position="11"/>
        <end position="22"/>
    </location>
</feature>
<organism evidence="2 3">
    <name type="scientific">Septoria linicola</name>
    <dbReference type="NCBI Taxonomy" id="215465"/>
    <lineage>
        <taxon>Eukaryota</taxon>
        <taxon>Fungi</taxon>
        <taxon>Dikarya</taxon>
        <taxon>Ascomycota</taxon>
        <taxon>Pezizomycotina</taxon>
        <taxon>Dothideomycetes</taxon>
        <taxon>Dothideomycetidae</taxon>
        <taxon>Mycosphaerellales</taxon>
        <taxon>Mycosphaerellaceae</taxon>
        <taxon>Septoria</taxon>
    </lineage>
</organism>
<dbReference type="EMBL" id="CP099427">
    <property type="protein sequence ID" value="USW57931.1"/>
    <property type="molecule type" value="Genomic_DNA"/>
</dbReference>
<keyword evidence="3" id="KW-1185">Reference proteome</keyword>
<dbReference type="AlphaFoldDB" id="A0A9Q9ENL7"/>
<evidence type="ECO:0000256" key="1">
    <source>
        <dbReference type="SAM" id="MobiDB-lite"/>
    </source>
</evidence>
<feature type="compositionally biased region" description="Acidic residues" evidence="1">
    <location>
        <begin position="1"/>
        <end position="10"/>
    </location>
</feature>
<evidence type="ECO:0000313" key="2">
    <source>
        <dbReference type="EMBL" id="USW57931.1"/>
    </source>
</evidence>